<sequence>MMKTQITYIICLLATFNLKVNAQVGIGLNNPDANTILDLYSTNKGLLIPRIQLSGINDTSTVPVTSSSSSPEQGTLIYNLLDSGTSPNNVFKDTFYIWTGTQWESIGEVNDIRTEINNKNTTQVLFAGSPAVVTASYTMPNYSAWTTMNFSTERLDLGNTHTAGTFTIPATGLYSFFGDVSLGLSSPNGVAKAFGARIFNATTSTVLAISYFGTGAGGNGGDMPLYWMGNLPAGTQIQIQYRVRADFSSTLSTSANSNITLRKHF</sequence>
<dbReference type="EMBL" id="RJTX01000001">
    <property type="protein sequence ID" value="ROI00169.1"/>
    <property type="molecule type" value="Genomic_DNA"/>
</dbReference>
<dbReference type="Proteomes" id="UP000269375">
    <property type="component" value="Unassembled WGS sequence"/>
</dbReference>
<gene>
    <name evidence="3" type="ORF">BCF50_0649</name>
    <name evidence="2" type="ORF">EGI05_04600</name>
</gene>
<evidence type="ECO:0000313" key="3">
    <source>
        <dbReference type="EMBL" id="TDX94878.1"/>
    </source>
</evidence>
<name>A0A3N0W7S9_9FLAO</name>
<comment type="caution">
    <text evidence="2">The sequence shown here is derived from an EMBL/GenBank/DDBJ whole genome shotgun (WGS) entry which is preliminary data.</text>
</comment>
<evidence type="ECO:0008006" key="6">
    <source>
        <dbReference type="Google" id="ProtNLM"/>
    </source>
</evidence>
<proteinExistence type="predicted"/>
<keyword evidence="1" id="KW-0732">Signal</keyword>
<evidence type="ECO:0000313" key="5">
    <source>
        <dbReference type="Proteomes" id="UP000295709"/>
    </source>
</evidence>
<dbReference type="OrthoDB" id="933310at2"/>
<feature type="chain" id="PRO_5018321716" description="C1q domain-containing protein" evidence="1">
    <location>
        <begin position="23"/>
        <end position="265"/>
    </location>
</feature>
<keyword evidence="5" id="KW-1185">Reference proteome</keyword>
<evidence type="ECO:0000256" key="1">
    <source>
        <dbReference type="SAM" id="SignalP"/>
    </source>
</evidence>
<protein>
    <recommendedName>
        <fullName evidence="6">C1q domain-containing protein</fullName>
    </recommendedName>
</protein>
<dbReference type="RefSeq" id="WP_123261872.1">
    <property type="nucleotide sequence ID" value="NZ_RJTX01000001.1"/>
</dbReference>
<accession>A0A3N0W7S9</accession>
<feature type="signal peptide" evidence="1">
    <location>
        <begin position="1"/>
        <end position="22"/>
    </location>
</feature>
<dbReference type="AlphaFoldDB" id="A0A3N0W7S9"/>
<dbReference type="EMBL" id="SOQW01000001">
    <property type="protein sequence ID" value="TDX94878.1"/>
    <property type="molecule type" value="Genomic_DNA"/>
</dbReference>
<reference evidence="3 5" key="2">
    <citation type="submission" date="2019-03" db="EMBL/GenBank/DDBJ databases">
        <title>Genomic Encyclopedia of Archaeal and Bacterial Type Strains, Phase II (KMG-II): from individual species to whole genera.</title>
        <authorList>
            <person name="Goeker M."/>
        </authorList>
    </citation>
    <scope>NUCLEOTIDE SEQUENCE [LARGE SCALE GENOMIC DNA]</scope>
    <source>
        <strain evidence="3 5">DSM 15235</strain>
    </source>
</reference>
<organism evidence="2 4">
    <name type="scientific">Chryseobacterium daecheongense</name>
    <dbReference type="NCBI Taxonomy" id="192389"/>
    <lineage>
        <taxon>Bacteria</taxon>
        <taxon>Pseudomonadati</taxon>
        <taxon>Bacteroidota</taxon>
        <taxon>Flavobacteriia</taxon>
        <taxon>Flavobacteriales</taxon>
        <taxon>Weeksellaceae</taxon>
        <taxon>Chryseobacterium group</taxon>
        <taxon>Chryseobacterium</taxon>
    </lineage>
</organism>
<evidence type="ECO:0000313" key="2">
    <source>
        <dbReference type="EMBL" id="ROI00169.1"/>
    </source>
</evidence>
<evidence type="ECO:0000313" key="4">
    <source>
        <dbReference type="Proteomes" id="UP000269375"/>
    </source>
</evidence>
<dbReference type="Proteomes" id="UP000295709">
    <property type="component" value="Unassembled WGS sequence"/>
</dbReference>
<reference evidence="2 4" key="1">
    <citation type="submission" date="2018-11" db="EMBL/GenBank/DDBJ databases">
        <title>Proposal to divide the Flavobacteriaceae and reorganize its genera based on Amino Acid Identity values calculated from whole genome sequences.</title>
        <authorList>
            <person name="Nicholson A.C."/>
            <person name="Gulvik C.A."/>
            <person name="Whitney A.M."/>
            <person name="Humrighouse B.W."/>
            <person name="Bell M."/>
            <person name="Holmes B."/>
            <person name="Steigerwalt A."/>
            <person name="Villarma A."/>
            <person name="Sheth M."/>
            <person name="Batra D."/>
            <person name="Pryor J."/>
            <person name="Bernardet J.-F."/>
            <person name="Hugo C."/>
            <person name="Kampfer P."/>
            <person name="Newman J."/>
            <person name="Mcquiston J.R."/>
        </authorList>
    </citation>
    <scope>NUCLEOTIDE SEQUENCE [LARGE SCALE GENOMIC DNA]</scope>
    <source>
        <strain evidence="2 4">DSM 15235</strain>
    </source>
</reference>